<feature type="compositionally biased region" description="Low complexity" evidence="2">
    <location>
        <begin position="206"/>
        <end position="215"/>
    </location>
</feature>
<dbReference type="GO" id="GO:0098003">
    <property type="term" value="P:viral tail assembly"/>
    <property type="evidence" value="ECO:0007669"/>
    <property type="project" value="UniProtKB-KW"/>
</dbReference>
<feature type="domain" description="Tape measure protein N-terminal" evidence="4">
    <location>
        <begin position="329"/>
        <end position="526"/>
    </location>
</feature>
<feature type="region of interest" description="Disordered" evidence="2">
    <location>
        <begin position="98"/>
        <end position="231"/>
    </location>
</feature>
<dbReference type="EMBL" id="MN184887">
    <property type="protein sequence ID" value="QEQ94908.1"/>
    <property type="molecule type" value="Genomic_DNA"/>
</dbReference>
<protein>
    <submittedName>
        <fullName evidence="5">Putative tape measure protein</fullName>
    </submittedName>
</protein>
<keyword evidence="6" id="KW-1185">Reference proteome</keyword>
<evidence type="ECO:0000259" key="4">
    <source>
        <dbReference type="Pfam" id="PF20155"/>
    </source>
</evidence>
<evidence type="ECO:0000256" key="2">
    <source>
        <dbReference type="SAM" id="MobiDB-lite"/>
    </source>
</evidence>
<sequence>MAGNIIVTTTVNKVTWQVDKTAYGKALKQVKSLKKEWEKVGSSVARKNNPAEKLLTAAQQAKLVTKRLAQTERNEAAKSTAHAIALAKKEANARATIAKRESARRKQAVGGLTNNRSPEGKAEYSQLRNWYKSLEKEHGPDRNNGQPRRPIQMNSPAGYSPSGLNHFGKPGQQADPEGRAAKAQVDAMNRGHRQMAAEEKKREAQAAKSSANAQKQRAKDKAARDKADRADEAAIKRRDIVVGNAQRRLENQLGPKWRKKVKGFDSLADSFALNKGDISQFNSQIGQMIRNAKNAAGQTVTLGDSIKNLRRTLIGVTAAYSAFNGAASVLAAGQFFESTKATMLMVSDTTEEAGKKMQFVQDQSYRLGLDLKVASQGFTQMAVSAKGVISDKDTNNLFKSLSEFATASGADSVKYQRGITAIGQMLGKGQIQAEELKGQLSEALPGSMQAFVRAAQKYFKDDKIGVPELQDLMKNGKLLAKDILPLVANEFAEAARKNGALTAQMNSNRVAMERMRQSWMKFKAEIFEGGFGDEMTKLFNTLAAALHSSGPLGKALGEFGGGFVRIMRLIVEHAFNTFTLITAIIDKFLEKLGMQKDSMNNIWNWAGMIVGALLFANALARILGIIKAIAGMGATLKLLKSLFGGGDGDDDDEGGSKKKKNGFGNKAKGLMKKGGIIGSIIGGSMLLGDVVFDAAQNYSDDTFGTETTAGGNLKKNTWAGRGWDWLAGQRSQTDANRLDYLQKNGLMPTGGSGSGGALAAPPPQKVEVEVTTKVDAGALEDMISQQIKTSTMQDINLLAGVPPY</sequence>
<dbReference type="InterPro" id="IPR013491">
    <property type="entry name" value="Tape_meas_N"/>
</dbReference>
<feature type="compositionally biased region" description="Basic and acidic residues" evidence="2">
    <location>
        <begin position="217"/>
        <end position="231"/>
    </location>
</feature>
<accession>A0A5J6DAQ8</accession>
<evidence type="ECO:0000313" key="6">
    <source>
        <dbReference type="Proteomes" id="UP000326545"/>
    </source>
</evidence>
<evidence type="ECO:0000313" key="5">
    <source>
        <dbReference type="EMBL" id="QEQ94908.1"/>
    </source>
</evidence>
<feature type="compositionally biased region" description="Basic and acidic residues" evidence="2">
    <location>
        <begin position="195"/>
        <end position="205"/>
    </location>
</feature>
<name>A0A5J6DAQ8_9CAUD</name>
<feature type="transmembrane region" description="Helical" evidence="3">
    <location>
        <begin position="602"/>
        <end position="623"/>
    </location>
</feature>
<reference evidence="5 6" key="1">
    <citation type="submission" date="2019-07" db="EMBL/GenBank/DDBJ databases">
        <title>Complete genome sequence of bacteriophages infecting Erwinia pyrifoliae.</title>
        <authorList>
            <person name="Kim S.G."/>
            <person name="Park S.C."/>
        </authorList>
    </citation>
    <scope>NUCLEOTIDE SEQUENCE [LARGE SCALE GENOMIC DNA]</scope>
</reference>
<organism evidence="5 6">
    <name type="scientific">Erwinia phage pEp_SNUABM_01</name>
    <dbReference type="NCBI Taxonomy" id="2601643"/>
    <lineage>
        <taxon>Viruses</taxon>
        <taxon>Duplodnaviria</taxon>
        <taxon>Heunggongvirae</taxon>
        <taxon>Uroviricota</taxon>
        <taxon>Caudoviricetes</taxon>
        <taxon>Vequintavirinae</taxon>
        <taxon>Henunavirus</taxon>
        <taxon>Henunavirus SNUABM01</taxon>
    </lineage>
</organism>
<keyword evidence="3" id="KW-1133">Transmembrane helix</keyword>
<evidence type="ECO:0000256" key="1">
    <source>
        <dbReference type="ARBA" id="ARBA00022465"/>
    </source>
</evidence>
<gene>
    <name evidence="5" type="ORF">pEpSNUABM01_082</name>
</gene>
<keyword evidence="3" id="KW-0812">Transmembrane</keyword>
<dbReference type="NCBIfam" id="TIGR02675">
    <property type="entry name" value="tape_meas_nterm"/>
    <property type="match status" value="1"/>
</dbReference>
<dbReference type="Proteomes" id="UP000326545">
    <property type="component" value="Segment"/>
</dbReference>
<keyword evidence="1" id="KW-1245">Viral tail assembly</keyword>
<dbReference type="Pfam" id="PF20155">
    <property type="entry name" value="TMP_3"/>
    <property type="match status" value="1"/>
</dbReference>
<proteinExistence type="predicted"/>
<evidence type="ECO:0000256" key="3">
    <source>
        <dbReference type="SAM" id="Phobius"/>
    </source>
</evidence>
<keyword evidence="1" id="KW-1188">Viral release from host cell</keyword>
<keyword evidence="3" id="KW-0472">Membrane</keyword>